<dbReference type="OrthoDB" id="2110451at2759"/>
<feature type="domain" description="Anaphase-promoting complex subunit 4 long" evidence="7">
    <location>
        <begin position="283"/>
        <end position="481"/>
    </location>
</feature>
<dbReference type="PANTHER" id="PTHR13260">
    <property type="entry name" value="ANAPHASE PROMOTING COMPLEX SUBUNIT 4 APC4"/>
    <property type="match status" value="1"/>
</dbReference>
<organism evidence="8 9">
    <name type="scientific">Corynespora cassiicola Philippines</name>
    <dbReference type="NCBI Taxonomy" id="1448308"/>
    <lineage>
        <taxon>Eukaryota</taxon>
        <taxon>Fungi</taxon>
        <taxon>Dikarya</taxon>
        <taxon>Ascomycota</taxon>
        <taxon>Pezizomycotina</taxon>
        <taxon>Dothideomycetes</taxon>
        <taxon>Pleosporomycetidae</taxon>
        <taxon>Pleosporales</taxon>
        <taxon>Corynesporascaceae</taxon>
        <taxon>Corynespora</taxon>
    </lineage>
</organism>
<dbReference type="PANTHER" id="PTHR13260:SF0">
    <property type="entry name" value="ANAPHASE-PROMOTING COMPLEX SUBUNIT 4"/>
    <property type="match status" value="1"/>
</dbReference>
<dbReference type="GO" id="GO:0070979">
    <property type="term" value="P:protein K11-linked ubiquitination"/>
    <property type="evidence" value="ECO:0007669"/>
    <property type="project" value="TreeGrafter"/>
</dbReference>
<name>A0A2T2PD08_CORCC</name>
<dbReference type="InterPro" id="IPR024790">
    <property type="entry name" value="APC4_long_dom"/>
</dbReference>
<dbReference type="EMBL" id="KZ678128">
    <property type="protein sequence ID" value="PSN75426.1"/>
    <property type="molecule type" value="Genomic_DNA"/>
</dbReference>
<dbReference type="GO" id="GO:0005680">
    <property type="term" value="C:anaphase-promoting complex"/>
    <property type="evidence" value="ECO:0007669"/>
    <property type="project" value="InterPro"/>
</dbReference>
<dbReference type="InterPro" id="IPR024789">
    <property type="entry name" value="APC4"/>
</dbReference>
<dbReference type="STRING" id="1448308.A0A2T2PD08"/>
<reference evidence="8 9" key="1">
    <citation type="journal article" date="2018" name="Front. Microbiol.">
        <title>Genome-Wide Analysis of Corynespora cassiicola Leaf Fall Disease Putative Effectors.</title>
        <authorList>
            <person name="Lopez D."/>
            <person name="Ribeiro S."/>
            <person name="Label P."/>
            <person name="Fumanal B."/>
            <person name="Venisse J.S."/>
            <person name="Kohler A."/>
            <person name="de Oliveira R.R."/>
            <person name="Labutti K."/>
            <person name="Lipzen A."/>
            <person name="Lail K."/>
            <person name="Bauer D."/>
            <person name="Ohm R.A."/>
            <person name="Barry K.W."/>
            <person name="Spatafora J."/>
            <person name="Grigoriev I.V."/>
            <person name="Martin F.M."/>
            <person name="Pujade-Renaud V."/>
        </authorList>
    </citation>
    <scope>NUCLEOTIDE SEQUENCE [LARGE SCALE GENOMIC DNA]</scope>
    <source>
        <strain evidence="8 9">Philippines</strain>
    </source>
</reference>
<evidence type="ECO:0000259" key="6">
    <source>
        <dbReference type="Pfam" id="PF12894"/>
    </source>
</evidence>
<dbReference type="GO" id="GO:0051301">
    <property type="term" value="P:cell division"/>
    <property type="evidence" value="ECO:0007669"/>
    <property type="project" value="UniProtKB-KW"/>
</dbReference>
<evidence type="ECO:0000313" key="8">
    <source>
        <dbReference type="EMBL" id="PSN75426.1"/>
    </source>
</evidence>
<dbReference type="Pfam" id="PF12896">
    <property type="entry name" value="ANAPC4"/>
    <property type="match status" value="1"/>
</dbReference>
<dbReference type="AlphaFoldDB" id="A0A2T2PD08"/>
<gene>
    <name evidence="8" type="ORF">BS50DRAFT_628616</name>
</gene>
<evidence type="ECO:0000256" key="5">
    <source>
        <dbReference type="ARBA" id="ARBA00023306"/>
    </source>
</evidence>
<dbReference type="Pfam" id="PF12894">
    <property type="entry name" value="ANAPC4_WD40"/>
    <property type="match status" value="1"/>
</dbReference>
<evidence type="ECO:0000313" key="9">
    <source>
        <dbReference type="Proteomes" id="UP000240883"/>
    </source>
</evidence>
<keyword evidence="4" id="KW-0833">Ubl conjugation pathway</keyword>
<dbReference type="GO" id="GO:0034399">
    <property type="term" value="C:nuclear periphery"/>
    <property type="evidence" value="ECO:0007669"/>
    <property type="project" value="TreeGrafter"/>
</dbReference>
<evidence type="ECO:0000256" key="2">
    <source>
        <dbReference type="ARBA" id="ARBA00022618"/>
    </source>
</evidence>
<feature type="domain" description="Anaphase-promoting complex subunit 4-like WD40" evidence="6">
    <location>
        <begin position="1"/>
        <end position="90"/>
    </location>
</feature>
<keyword evidence="3" id="KW-0498">Mitosis</keyword>
<evidence type="ECO:0000259" key="7">
    <source>
        <dbReference type="Pfam" id="PF12896"/>
    </source>
</evidence>
<dbReference type="GO" id="GO:0031145">
    <property type="term" value="P:anaphase-promoting complex-dependent catabolic process"/>
    <property type="evidence" value="ECO:0007669"/>
    <property type="project" value="InterPro"/>
</dbReference>
<protein>
    <recommendedName>
        <fullName evidence="1">Anaphase-promoting complex subunit 4</fullName>
    </recommendedName>
</protein>
<evidence type="ECO:0000256" key="3">
    <source>
        <dbReference type="ARBA" id="ARBA00022776"/>
    </source>
</evidence>
<proteinExistence type="predicted"/>
<keyword evidence="2" id="KW-0132">Cell division</keyword>
<keyword evidence="9" id="KW-1185">Reference proteome</keyword>
<evidence type="ECO:0000256" key="1">
    <source>
        <dbReference type="ARBA" id="ARBA00016067"/>
    </source>
</evidence>
<dbReference type="Proteomes" id="UP000240883">
    <property type="component" value="Unassembled WGS sequence"/>
</dbReference>
<keyword evidence="5" id="KW-0131">Cell cycle</keyword>
<dbReference type="InterPro" id="IPR024977">
    <property type="entry name" value="Apc4-like_WD40_dom"/>
</dbReference>
<evidence type="ECO:0000256" key="4">
    <source>
        <dbReference type="ARBA" id="ARBA00022786"/>
    </source>
</evidence>
<accession>A0A2T2PD08</accession>
<sequence length="819" mass="91617">MDLIAVVTDEENLDVYRINGQKAFGLERKSEDDTVDEICWEFNGRAIAVAWSDGYADIVSAETGKVIHKDLSPPQLKDLGTTRITRIGWGLNFIDTEVVKRRTGVNKKTFKKEAKGKATIDLLGPTSEDWDPSTDEVSLEDFLARQPDFQTLDVAPELPDQLALMDTESLLPKLPPIPLPPALPFMRIQQADSGNFSSQAQVDSLLHSSHMKDHNSVDMLIRCTDKGSVHPSIYDSLETVDIRLPESWKVESTPVYHASHPYSCSHTMLAEITTSAKEKNLALIPLTLGFIPSAGNYLHLIASKTSQLQNLLIYIQQCLQRIRTFWKHSQDLPSKFMRNIEETLAEKGEGDLMTNLFHLACTGHCPPMIREWLVDELAEQGHKRWDTTVSSSLNTLLSLFHENLIPALDRCSIVISRLRGLAEYHEQDWIFRGPLSDFTSLLELIKNLRLLAHTCLLYASDEKRQFHTFSKWLRFCIDFEATEPGSQSRMEMEGRDPGVDIALLLEYIKNGLTKSDLTAFLRAEAELNATDAETPSYEETHKAIQLLKEGAGWREESLSLEFVLRHFGTGVKNLLSQVSNWQATNTSMDCGISLHSLEEAGTDLRAKLDMRMVHEALTSHPDAITTYIALAPPSSPQHIHIHRLLHNPTITTLPHDALEYSTATLTFPPGSHILDVKFADDFTLLTLLRLPDPPKTYLIIALQYTPTRTPSTNNPHPISYTPYPRSALEASLLPNGVPAPHDPAASVSISHQAITESARHVFDAKFTPLRLVINGRKDRRVVLVLGDDRKHYRVLDLDYLEETGGEGEGDVEMEGGGGG</sequence>